<dbReference type="GO" id="GO:0004721">
    <property type="term" value="F:phosphoprotein phosphatase activity"/>
    <property type="evidence" value="ECO:0007669"/>
    <property type="project" value="UniProtKB-KW"/>
</dbReference>
<name>A0A4Y7KYA4_PAPSO</name>
<sequence>MTMYISKSFRLIYNMPFVRSNILLFNREDINILGDRKKRFQEDFKLEVLSLVPDIVGYTIGDEDETLYEEEDILRHY</sequence>
<dbReference type="Gramene" id="RZC76919">
    <property type="protein sequence ID" value="RZC76919"/>
    <property type="gene ID" value="C5167_001065"/>
</dbReference>
<evidence type="ECO:0000313" key="4">
    <source>
        <dbReference type="Proteomes" id="UP000316621"/>
    </source>
</evidence>
<dbReference type="SUPFAM" id="SSF49562">
    <property type="entry name" value="C2 domain (Calcium/lipid-binding domain, CaLB)"/>
    <property type="match status" value="1"/>
</dbReference>
<dbReference type="EMBL" id="CM010723">
    <property type="protein sequence ID" value="RZC76919.1"/>
    <property type="molecule type" value="Genomic_DNA"/>
</dbReference>
<evidence type="ECO:0000313" key="3">
    <source>
        <dbReference type="EMBL" id="RZC76919.1"/>
    </source>
</evidence>
<feature type="domain" description="C2 tensin-type" evidence="2">
    <location>
        <begin position="4"/>
        <end position="49"/>
    </location>
</feature>
<organism evidence="3 4">
    <name type="scientific">Papaver somniferum</name>
    <name type="common">Opium poppy</name>
    <dbReference type="NCBI Taxonomy" id="3469"/>
    <lineage>
        <taxon>Eukaryota</taxon>
        <taxon>Viridiplantae</taxon>
        <taxon>Streptophyta</taxon>
        <taxon>Embryophyta</taxon>
        <taxon>Tracheophyta</taxon>
        <taxon>Spermatophyta</taxon>
        <taxon>Magnoliopsida</taxon>
        <taxon>Ranunculales</taxon>
        <taxon>Papaveraceae</taxon>
        <taxon>Papaveroideae</taxon>
        <taxon>Papaver</taxon>
    </lineage>
</organism>
<reference evidence="3 4" key="1">
    <citation type="journal article" date="2018" name="Science">
        <title>The opium poppy genome and morphinan production.</title>
        <authorList>
            <person name="Guo L."/>
            <person name="Winzer T."/>
            <person name="Yang X."/>
            <person name="Li Y."/>
            <person name="Ning Z."/>
            <person name="He Z."/>
            <person name="Teodor R."/>
            <person name="Lu Y."/>
            <person name="Bowser T.A."/>
            <person name="Graham I.A."/>
            <person name="Ye K."/>
        </authorList>
    </citation>
    <scope>NUCLEOTIDE SEQUENCE [LARGE SCALE GENOMIC DNA]</scope>
    <source>
        <strain evidence="4">cv. HN1</strain>
        <tissue evidence="3">Leaves</tissue>
    </source>
</reference>
<dbReference type="AlphaFoldDB" id="A0A4Y7KYA4"/>
<accession>A0A4Y7KYA4</accession>
<evidence type="ECO:0000256" key="1">
    <source>
        <dbReference type="ARBA" id="ARBA00022912"/>
    </source>
</evidence>
<dbReference type="InterPro" id="IPR035892">
    <property type="entry name" value="C2_domain_sf"/>
</dbReference>
<dbReference type="Gene3D" id="2.60.40.1110">
    <property type="match status" value="1"/>
</dbReference>
<gene>
    <name evidence="3" type="ORF">C5167_001065</name>
</gene>
<dbReference type="InterPro" id="IPR014020">
    <property type="entry name" value="Tensin_C2-dom"/>
</dbReference>
<dbReference type="Proteomes" id="UP000316621">
    <property type="component" value="Chromosome 9"/>
</dbReference>
<keyword evidence="1" id="KW-0904">Protein phosphatase</keyword>
<dbReference type="Pfam" id="PF10409">
    <property type="entry name" value="PTEN_C2"/>
    <property type="match status" value="1"/>
</dbReference>
<keyword evidence="4" id="KW-1185">Reference proteome</keyword>
<evidence type="ECO:0000259" key="2">
    <source>
        <dbReference type="Pfam" id="PF10409"/>
    </source>
</evidence>
<proteinExistence type="predicted"/>
<keyword evidence="1" id="KW-0378">Hydrolase</keyword>
<protein>
    <recommendedName>
        <fullName evidence="2">C2 tensin-type domain-containing protein</fullName>
    </recommendedName>
</protein>